<organism evidence="1 2">
    <name type="scientific">Thermoactinomyces intermedius</name>
    <dbReference type="NCBI Taxonomy" id="2024"/>
    <lineage>
        <taxon>Bacteria</taxon>
        <taxon>Bacillati</taxon>
        <taxon>Bacillota</taxon>
        <taxon>Bacilli</taxon>
        <taxon>Bacillales</taxon>
        <taxon>Thermoactinomycetaceae</taxon>
        <taxon>Thermoactinomyces</taxon>
    </lineage>
</organism>
<gene>
    <name evidence="1" type="ORF">I8U20_10250</name>
</gene>
<name>A0A8I1DGC5_THEIN</name>
<sequence>MRHKDVIFLISVETDYDEIGNPIEREDERMVYANQLEVSTAEFYEASAQGLKPEKRFEIYSFEYQGEDRLKHEGKLYRVIRSATRGEKTKLTCEKVVRDG</sequence>
<evidence type="ECO:0000313" key="2">
    <source>
        <dbReference type="Proteomes" id="UP000633619"/>
    </source>
</evidence>
<dbReference type="InterPro" id="IPR008767">
    <property type="entry name" value="Phage_SPP1_head-tail_adaptor"/>
</dbReference>
<accession>A0A8I1DGC5</accession>
<dbReference type="EMBL" id="JAECVW010000006">
    <property type="protein sequence ID" value="MBH8595711.1"/>
    <property type="molecule type" value="Genomic_DNA"/>
</dbReference>
<reference evidence="1 2" key="1">
    <citation type="submission" date="2020-12" db="EMBL/GenBank/DDBJ databases">
        <title>WGS of Thermoactinomyces spp.</title>
        <authorList>
            <person name="Cheng K."/>
        </authorList>
    </citation>
    <scope>NUCLEOTIDE SEQUENCE [LARGE SCALE GENOMIC DNA]</scope>
    <source>
        <strain evidence="2">CICC 10671\DSM 43846</strain>
    </source>
</reference>
<keyword evidence="2" id="KW-1185">Reference proteome</keyword>
<proteinExistence type="predicted"/>
<dbReference type="Proteomes" id="UP000633619">
    <property type="component" value="Unassembled WGS sequence"/>
</dbReference>
<dbReference type="RefSeq" id="WP_181732316.1">
    <property type="nucleotide sequence ID" value="NZ_JACEIR010000006.1"/>
</dbReference>
<protein>
    <submittedName>
        <fullName evidence="1">Phage head closure protein</fullName>
    </submittedName>
</protein>
<dbReference type="AlphaFoldDB" id="A0A8I1DGC5"/>
<comment type="caution">
    <text evidence="1">The sequence shown here is derived from an EMBL/GenBank/DDBJ whole genome shotgun (WGS) entry which is preliminary data.</text>
</comment>
<evidence type="ECO:0000313" key="1">
    <source>
        <dbReference type="EMBL" id="MBH8595711.1"/>
    </source>
</evidence>
<dbReference type="NCBIfam" id="TIGR01563">
    <property type="entry name" value="gp16_SPP1"/>
    <property type="match status" value="1"/>
</dbReference>